<sequence>MKLKLPKIKTNKANLLKLSTKLSFFLLILSLTAQVVITNKYAVKGNEMAALLNRQETLEREVSSLKLEISRISSLALIEEHAYALGFQEYNQPMAVISSAQFAAATTPGTGF</sequence>
<evidence type="ECO:0000313" key="1">
    <source>
        <dbReference type="EMBL" id="OGC47153.1"/>
    </source>
</evidence>
<dbReference type="EMBL" id="MEVA01000016">
    <property type="protein sequence ID" value="OGC47153.1"/>
    <property type="molecule type" value="Genomic_DNA"/>
</dbReference>
<protein>
    <submittedName>
        <fullName evidence="1">Uncharacterized protein</fullName>
    </submittedName>
</protein>
<dbReference type="Proteomes" id="UP000176608">
    <property type="component" value="Unassembled WGS sequence"/>
</dbReference>
<name>A0A1F4USK2_UNCKA</name>
<reference evidence="1 2" key="1">
    <citation type="journal article" date="2016" name="Nat. Commun.">
        <title>Thousands of microbial genomes shed light on interconnected biogeochemical processes in an aquifer system.</title>
        <authorList>
            <person name="Anantharaman K."/>
            <person name="Brown C.T."/>
            <person name="Hug L.A."/>
            <person name="Sharon I."/>
            <person name="Castelle C.J."/>
            <person name="Probst A.J."/>
            <person name="Thomas B.C."/>
            <person name="Singh A."/>
            <person name="Wilkins M.J."/>
            <person name="Karaoz U."/>
            <person name="Brodie E.L."/>
            <person name="Williams K.H."/>
            <person name="Hubbard S.S."/>
            <person name="Banfield J.F."/>
        </authorList>
    </citation>
    <scope>NUCLEOTIDE SEQUENCE [LARGE SCALE GENOMIC DNA]</scope>
</reference>
<accession>A0A1F4USK2</accession>
<gene>
    <name evidence="1" type="ORF">A2886_00715</name>
</gene>
<proteinExistence type="predicted"/>
<dbReference type="AlphaFoldDB" id="A0A1F4USK2"/>
<comment type="caution">
    <text evidence="1">The sequence shown here is derived from an EMBL/GenBank/DDBJ whole genome shotgun (WGS) entry which is preliminary data.</text>
</comment>
<evidence type="ECO:0000313" key="2">
    <source>
        <dbReference type="Proteomes" id="UP000176608"/>
    </source>
</evidence>
<dbReference type="STRING" id="1802617.A2886_00715"/>
<organism evidence="1 2">
    <name type="scientific">candidate division WWE3 bacterium RIFCSPHIGHO2_01_FULL_42_13</name>
    <dbReference type="NCBI Taxonomy" id="1802617"/>
    <lineage>
        <taxon>Bacteria</taxon>
        <taxon>Katanobacteria</taxon>
    </lineage>
</organism>